<dbReference type="Proteomes" id="UP000193240">
    <property type="component" value="Unassembled WGS sequence"/>
</dbReference>
<feature type="compositionally biased region" description="Polar residues" evidence="1">
    <location>
        <begin position="40"/>
        <end position="64"/>
    </location>
</feature>
<accession>A0A1Y2LL21</accession>
<gene>
    <name evidence="2" type="ORF">B5807_10647</name>
</gene>
<organism evidence="2 3">
    <name type="scientific">Epicoccum nigrum</name>
    <name type="common">Soil fungus</name>
    <name type="synonym">Epicoccum purpurascens</name>
    <dbReference type="NCBI Taxonomy" id="105696"/>
    <lineage>
        <taxon>Eukaryota</taxon>
        <taxon>Fungi</taxon>
        <taxon>Dikarya</taxon>
        <taxon>Ascomycota</taxon>
        <taxon>Pezizomycotina</taxon>
        <taxon>Dothideomycetes</taxon>
        <taxon>Pleosporomycetidae</taxon>
        <taxon>Pleosporales</taxon>
        <taxon>Pleosporineae</taxon>
        <taxon>Didymellaceae</taxon>
        <taxon>Epicoccum</taxon>
    </lineage>
</organism>
<dbReference type="EMBL" id="KZ107856">
    <property type="protein sequence ID" value="OSS44626.1"/>
    <property type="molecule type" value="Genomic_DNA"/>
</dbReference>
<dbReference type="PANTHER" id="PTHR30121:SF6">
    <property type="entry name" value="SLR6007 PROTEIN"/>
    <property type="match status" value="1"/>
</dbReference>
<keyword evidence="3" id="KW-1185">Reference proteome</keyword>
<dbReference type="PANTHER" id="PTHR30121">
    <property type="entry name" value="UNCHARACTERIZED PROTEIN YJGR-RELATED"/>
    <property type="match status" value="1"/>
</dbReference>
<protein>
    <submittedName>
        <fullName evidence="2">Uncharacterized protein</fullName>
    </submittedName>
</protein>
<sequence>MRPDLDHEGVVNIWTSLCARNVTRAAAAAELREHVLKAQKNPNTAQTQLPSARTVTSDQHTENPNLSVMIRPATSMSPPQANYSSHPTLSSIDIDWRALAPGDDILAKKLKQMQESNENERSDAQAGVSTPADRKAPSFSLTGNLLGIEKGRTNRTGPSSIGERSIRQAPLVAAGIIAEHYKDFLPQYGLLGRLEEGSDAYSSPQLFLNTNSPFSAFICGVQGSGKSHTISCIIENAVLASEHLGHLESPVSTLVFSYGDWSSGGAGFNISEAAFLGAAHPRYPDHNVNKVTVLHSPSNPAIKRMYGRLPNVRMVPFRLKAKTLDIGALRTLMAVDEKSIVPLYMATVEAILRDIATKSTDSCLDYIEFKRRLANQDFDSKQTNMLQMRINLLESFLDMNGTASVPDFKPGEVTIIDLSDPFLTPSTACILFKLGLELFLQSTASGKMVVLDEAHKYVLNNPGSKFFTDHLMHVIRLQRHQGVRVIVSTQEPTIATELIALCSIIFMHRFTSPAWYAALKQHINVVENNADIMQYVEALDTGEALVYSPNA</sequence>
<proteinExistence type="predicted"/>
<evidence type="ECO:0000313" key="2">
    <source>
        <dbReference type="EMBL" id="OSS44626.1"/>
    </source>
</evidence>
<evidence type="ECO:0000256" key="1">
    <source>
        <dbReference type="SAM" id="MobiDB-lite"/>
    </source>
</evidence>
<reference evidence="2 3" key="1">
    <citation type="journal article" date="2017" name="Genome Announc.">
        <title>Genome sequence of the saprophytic ascomycete Epicoccum nigrum ICMP 19927 strain isolated from New Zealand.</title>
        <authorList>
            <person name="Fokin M."/>
            <person name="Fleetwood D."/>
            <person name="Weir B.S."/>
            <person name="Villas-Boas S.G."/>
        </authorList>
    </citation>
    <scope>NUCLEOTIDE SEQUENCE [LARGE SCALE GENOMIC DNA]</scope>
    <source>
        <strain evidence="2 3">ICMP 19927</strain>
    </source>
</reference>
<dbReference type="STRING" id="105696.A0A1Y2LL21"/>
<evidence type="ECO:0000313" key="3">
    <source>
        <dbReference type="Proteomes" id="UP000193240"/>
    </source>
</evidence>
<dbReference type="SUPFAM" id="SSF52540">
    <property type="entry name" value="P-loop containing nucleoside triphosphate hydrolases"/>
    <property type="match status" value="1"/>
</dbReference>
<dbReference type="InterPro" id="IPR027417">
    <property type="entry name" value="P-loop_NTPase"/>
</dbReference>
<dbReference type="AlphaFoldDB" id="A0A1Y2LL21"/>
<feature type="region of interest" description="Disordered" evidence="1">
    <location>
        <begin position="112"/>
        <end position="140"/>
    </location>
</feature>
<dbReference type="InterPro" id="IPR051162">
    <property type="entry name" value="T4SS_component"/>
</dbReference>
<dbReference type="InParanoid" id="A0A1Y2LL21"/>
<feature type="region of interest" description="Disordered" evidence="1">
    <location>
        <begin position="38"/>
        <end position="64"/>
    </location>
</feature>
<dbReference type="Gene3D" id="3.40.50.300">
    <property type="entry name" value="P-loop containing nucleotide triphosphate hydrolases"/>
    <property type="match status" value="1"/>
</dbReference>
<name>A0A1Y2LL21_EPING</name>